<dbReference type="InterPro" id="IPR027417">
    <property type="entry name" value="P-loop_NTPase"/>
</dbReference>
<sequence length="219" mass="23533">MTSDDGVELLHSVSAHVHSRDILVIAGPSGAGKSTLLRLGNRLDVPSAGQVFLAGTDIATLDPLWLRRRVGMVFQKPSIFPGTVRDNLLVAAPDADEIRMTSVLVRVGLVATFLDRIGDDLSGGEMQRVCIARALLTDPEVLLMDEPTSALDPGSRRGIEFLARELADEGLGILWVTHDLAQARRLADRTLVLVDGRLATDSVARAYLDDAADSGETEQ</sequence>
<name>A0A6J6GWL7_9ZZZZ</name>
<proteinExistence type="predicted"/>
<gene>
    <name evidence="5" type="ORF">UFOPK1835_00598</name>
</gene>
<dbReference type="GO" id="GO:0005524">
    <property type="term" value="F:ATP binding"/>
    <property type="evidence" value="ECO:0007669"/>
    <property type="project" value="UniProtKB-KW"/>
</dbReference>
<keyword evidence="2" id="KW-0547">Nucleotide-binding</keyword>
<dbReference type="Gene3D" id="3.40.50.300">
    <property type="entry name" value="P-loop containing nucleotide triphosphate hydrolases"/>
    <property type="match status" value="1"/>
</dbReference>
<evidence type="ECO:0000259" key="4">
    <source>
        <dbReference type="PROSITE" id="PS50893"/>
    </source>
</evidence>
<dbReference type="GO" id="GO:0016020">
    <property type="term" value="C:membrane"/>
    <property type="evidence" value="ECO:0007669"/>
    <property type="project" value="InterPro"/>
</dbReference>
<evidence type="ECO:0000313" key="5">
    <source>
        <dbReference type="EMBL" id="CAB4603484.1"/>
    </source>
</evidence>
<keyword evidence="3" id="KW-0067">ATP-binding</keyword>
<dbReference type="GO" id="GO:0035435">
    <property type="term" value="P:phosphate ion transmembrane transport"/>
    <property type="evidence" value="ECO:0007669"/>
    <property type="project" value="InterPro"/>
</dbReference>
<dbReference type="CDD" id="cd03260">
    <property type="entry name" value="ABC_PstB_phosphate_transporter"/>
    <property type="match status" value="1"/>
</dbReference>
<dbReference type="InterPro" id="IPR017871">
    <property type="entry name" value="ABC_transporter-like_CS"/>
</dbReference>
<dbReference type="InterPro" id="IPR005670">
    <property type="entry name" value="PstB-like"/>
</dbReference>
<protein>
    <submittedName>
        <fullName evidence="5">Unannotated protein</fullName>
    </submittedName>
</protein>
<dbReference type="SMART" id="SM00382">
    <property type="entry name" value="AAA"/>
    <property type="match status" value="1"/>
</dbReference>
<dbReference type="PANTHER" id="PTHR43423:SF1">
    <property type="entry name" value="ABC TRANSPORTER I FAMILY MEMBER 17"/>
    <property type="match status" value="1"/>
</dbReference>
<dbReference type="PROSITE" id="PS00211">
    <property type="entry name" value="ABC_TRANSPORTER_1"/>
    <property type="match status" value="1"/>
</dbReference>
<dbReference type="Pfam" id="PF00005">
    <property type="entry name" value="ABC_tran"/>
    <property type="match status" value="1"/>
</dbReference>
<dbReference type="AlphaFoldDB" id="A0A6J6GWL7"/>
<dbReference type="GO" id="GO:0005315">
    <property type="term" value="F:phosphate transmembrane transporter activity"/>
    <property type="evidence" value="ECO:0007669"/>
    <property type="project" value="InterPro"/>
</dbReference>
<dbReference type="PROSITE" id="PS50893">
    <property type="entry name" value="ABC_TRANSPORTER_2"/>
    <property type="match status" value="1"/>
</dbReference>
<feature type="domain" description="ABC transporter" evidence="4">
    <location>
        <begin position="1"/>
        <end position="219"/>
    </location>
</feature>
<reference evidence="5" key="1">
    <citation type="submission" date="2020-05" db="EMBL/GenBank/DDBJ databases">
        <authorList>
            <person name="Chiriac C."/>
            <person name="Salcher M."/>
            <person name="Ghai R."/>
            <person name="Kavagutti S V."/>
        </authorList>
    </citation>
    <scope>NUCLEOTIDE SEQUENCE</scope>
</reference>
<dbReference type="EMBL" id="CAEZUP010000017">
    <property type="protein sequence ID" value="CAB4603484.1"/>
    <property type="molecule type" value="Genomic_DNA"/>
</dbReference>
<dbReference type="GO" id="GO:0016887">
    <property type="term" value="F:ATP hydrolysis activity"/>
    <property type="evidence" value="ECO:0007669"/>
    <property type="project" value="InterPro"/>
</dbReference>
<dbReference type="SUPFAM" id="SSF52540">
    <property type="entry name" value="P-loop containing nucleoside triphosphate hydrolases"/>
    <property type="match status" value="1"/>
</dbReference>
<dbReference type="PANTHER" id="PTHR43423">
    <property type="entry name" value="ABC TRANSPORTER I FAMILY MEMBER 17"/>
    <property type="match status" value="1"/>
</dbReference>
<evidence type="ECO:0000256" key="3">
    <source>
        <dbReference type="ARBA" id="ARBA00022840"/>
    </source>
</evidence>
<accession>A0A6J6GWL7</accession>
<evidence type="ECO:0000256" key="2">
    <source>
        <dbReference type="ARBA" id="ARBA00022741"/>
    </source>
</evidence>
<dbReference type="InterPro" id="IPR003439">
    <property type="entry name" value="ABC_transporter-like_ATP-bd"/>
</dbReference>
<organism evidence="5">
    <name type="scientific">freshwater metagenome</name>
    <dbReference type="NCBI Taxonomy" id="449393"/>
    <lineage>
        <taxon>unclassified sequences</taxon>
        <taxon>metagenomes</taxon>
        <taxon>ecological metagenomes</taxon>
    </lineage>
</organism>
<keyword evidence="1" id="KW-0813">Transport</keyword>
<dbReference type="InterPro" id="IPR003593">
    <property type="entry name" value="AAA+_ATPase"/>
</dbReference>
<evidence type="ECO:0000256" key="1">
    <source>
        <dbReference type="ARBA" id="ARBA00022448"/>
    </source>
</evidence>